<name>A0A4R8MD27_9BACT</name>
<dbReference type="OrthoDB" id="9809920at2"/>
<evidence type="ECO:0000256" key="3">
    <source>
        <dbReference type="ARBA" id="ARBA00022490"/>
    </source>
</evidence>
<dbReference type="InterPro" id="IPR006264">
    <property type="entry name" value="EPSP_synthase"/>
</dbReference>
<feature type="domain" description="Enolpyruvate transferase" evidence="9">
    <location>
        <begin position="6"/>
        <end position="420"/>
    </location>
</feature>
<evidence type="ECO:0000259" key="9">
    <source>
        <dbReference type="Pfam" id="PF00275"/>
    </source>
</evidence>
<dbReference type="PANTHER" id="PTHR21090:SF5">
    <property type="entry name" value="PENTAFUNCTIONAL AROM POLYPEPTIDE"/>
    <property type="match status" value="1"/>
</dbReference>
<keyword evidence="6 8" id="KW-0057">Aromatic amino acid biosynthesis</keyword>
<dbReference type="UniPathway" id="UPA00053">
    <property type="reaction ID" value="UER00089"/>
</dbReference>
<feature type="binding site" evidence="8">
    <location>
        <position position="21"/>
    </location>
    <ligand>
        <name>3-phosphoshikimate</name>
        <dbReference type="ChEBI" id="CHEBI:145989"/>
    </ligand>
</feature>
<comment type="subcellular location">
    <subcellularLocation>
        <location evidence="8">Cytoplasm</location>
    </subcellularLocation>
</comment>
<comment type="similarity">
    <text evidence="2 8">Belongs to the EPSP synthase family.</text>
</comment>
<dbReference type="PROSITE" id="PS00104">
    <property type="entry name" value="EPSP_SYNTHASE_1"/>
    <property type="match status" value="1"/>
</dbReference>
<feature type="binding site" evidence="8">
    <location>
        <position position="312"/>
    </location>
    <ligand>
        <name>3-phosphoshikimate</name>
        <dbReference type="ChEBI" id="CHEBI:145989"/>
    </ligand>
</feature>
<comment type="pathway">
    <text evidence="1 8">Metabolic intermediate biosynthesis; chorismate biosynthesis; chorismate from D-erythrose 4-phosphate and phosphoenolpyruvate: step 6/7.</text>
</comment>
<dbReference type="PANTHER" id="PTHR21090">
    <property type="entry name" value="AROM/DEHYDROQUINATE SYNTHASE"/>
    <property type="match status" value="1"/>
</dbReference>
<comment type="catalytic activity">
    <reaction evidence="7">
        <text>3-phosphoshikimate + phosphoenolpyruvate = 5-O-(1-carboxyvinyl)-3-phosphoshikimate + phosphate</text>
        <dbReference type="Rhea" id="RHEA:21256"/>
        <dbReference type="ChEBI" id="CHEBI:43474"/>
        <dbReference type="ChEBI" id="CHEBI:57701"/>
        <dbReference type="ChEBI" id="CHEBI:58702"/>
        <dbReference type="ChEBI" id="CHEBI:145989"/>
        <dbReference type="EC" id="2.5.1.19"/>
    </reaction>
    <physiologicalReaction direction="left-to-right" evidence="7">
        <dbReference type="Rhea" id="RHEA:21257"/>
    </physiologicalReaction>
</comment>
<feature type="binding site" evidence="8">
    <location>
        <position position="166"/>
    </location>
    <ligand>
        <name>phosphoenolpyruvate</name>
        <dbReference type="ChEBI" id="CHEBI:58702"/>
    </ligand>
</feature>
<feature type="binding site" evidence="8">
    <location>
        <position position="385"/>
    </location>
    <ligand>
        <name>phosphoenolpyruvate</name>
        <dbReference type="ChEBI" id="CHEBI:58702"/>
    </ligand>
</feature>
<proteinExistence type="inferred from homology"/>
<feature type="binding site" evidence="8">
    <location>
        <position position="164"/>
    </location>
    <ligand>
        <name>3-phosphoshikimate</name>
        <dbReference type="ChEBI" id="CHEBI:145989"/>
    </ligand>
</feature>
<dbReference type="RefSeq" id="WP_133956536.1">
    <property type="nucleotide sequence ID" value="NZ_SORI01000003.1"/>
</dbReference>
<feature type="binding site" evidence="8">
    <location>
        <position position="343"/>
    </location>
    <ligand>
        <name>phosphoenolpyruvate</name>
        <dbReference type="ChEBI" id="CHEBI:58702"/>
    </ligand>
</feature>
<evidence type="ECO:0000256" key="1">
    <source>
        <dbReference type="ARBA" id="ARBA00004811"/>
    </source>
</evidence>
<dbReference type="NCBIfam" id="TIGR01356">
    <property type="entry name" value="aroA"/>
    <property type="match status" value="1"/>
</dbReference>
<keyword evidence="11" id="KW-1185">Reference proteome</keyword>
<keyword evidence="3 8" id="KW-0963">Cytoplasm</keyword>
<dbReference type="PIRSF" id="PIRSF000505">
    <property type="entry name" value="EPSPS"/>
    <property type="match status" value="1"/>
</dbReference>
<dbReference type="HAMAP" id="MF_00210">
    <property type="entry name" value="EPSP_synth"/>
    <property type="match status" value="1"/>
</dbReference>
<accession>A0A4R8MD27</accession>
<dbReference type="EC" id="2.5.1.19" evidence="8"/>
<dbReference type="SUPFAM" id="SSF55205">
    <property type="entry name" value="EPT/RTPC-like"/>
    <property type="match status" value="1"/>
</dbReference>
<feature type="binding site" evidence="8">
    <location>
        <position position="339"/>
    </location>
    <ligand>
        <name>3-phosphoshikimate</name>
        <dbReference type="ChEBI" id="CHEBI:145989"/>
    </ligand>
</feature>
<dbReference type="CDD" id="cd01556">
    <property type="entry name" value="EPSP_synthase"/>
    <property type="match status" value="1"/>
</dbReference>
<gene>
    <name evidence="8" type="primary">aroA</name>
    <name evidence="10" type="ORF">C8D99_103128</name>
</gene>
<sequence length="428" mass="43962">MKRIHPAKKITGTVTLPGDKSISHRAALLGAVSVDGVTVHNFSDGADCASTLSCLEKTGADIRRKGTTLSVSAPSGLASPSSALDAGNSGTTARTLCGLLAGKPGVRATITGDASLSKRPMLRIVKPLQSVGAAIDGPEGGASLPLEVSGKRLRGATHVLETASAQVKTALLLAGLSSEEPTTVIEPLASRDHTERMLAHLGIPLYIDGHSITMAPSKPLRGGEWTIPGDFSSAAFWIVAAAVLPDSSISLPGVGLNPTRTGLLRVLERMGLAFSVERSGLWGGEPAGTITVHSSRLRATEVSGAEIPQLIDELPILAVAAALAEGTTEIRDAMELRFKESDRIVAVAKGLSALGAKVTELEDGWRITGPSRLSGGRVSASGDHRVAMALAVAALAADGPVDIEDPECAAISYPGFFSTLDRLTGGCS</sequence>
<feature type="active site" description="Proton acceptor" evidence="8">
    <location>
        <position position="312"/>
    </location>
</feature>
<comment type="function">
    <text evidence="8">Catalyzes the transfer of the enolpyruvyl moiety of phosphoenolpyruvate (PEP) to the 5-hydroxyl of shikimate-3-phosphate (S3P) to produce enolpyruvyl shikimate-3-phosphate and inorganic phosphate.</text>
</comment>
<dbReference type="Gene3D" id="3.65.10.10">
    <property type="entry name" value="Enolpyruvate transferase domain"/>
    <property type="match status" value="2"/>
</dbReference>
<dbReference type="GO" id="GO:0009423">
    <property type="term" value="P:chorismate biosynthetic process"/>
    <property type="evidence" value="ECO:0007669"/>
    <property type="project" value="UniProtKB-UniRule"/>
</dbReference>
<evidence type="ECO:0000256" key="7">
    <source>
        <dbReference type="ARBA" id="ARBA00044633"/>
    </source>
</evidence>
<dbReference type="AlphaFoldDB" id="A0A4R8MD27"/>
<dbReference type="GO" id="GO:0009073">
    <property type="term" value="P:aromatic amino acid family biosynthetic process"/>
    <property type="evidence" value="ECO:0007669"/>
    <property type="project" value="UniProtKB-KW"/>
</dbReference>
<feature type="binding site" evidence="8">
    <location>
        <position position="25"/>
    </location>
    <ligand>
        <name>3-phosphoshikimate</name>
        <dbReference type="ChEBI" id="CHEBI:145989"/>
    </ligand>
</feature>
<evidence type="ECO:0000256" key="8">
    <source>
        <dbReference type="HAMAP-Rule" id="MF_00210"/>
    </source>
</evidence>
<dbReference type="GO" id="GO:0005737">
    <property type="term" value="C:cytoplasm"/>
    <property type="evidence" value="ECO:0007669"/>
    <property type="project" value="UniProtKB-SubCell"/>
</dbReference>
<dbReference type="Pfam" id="PF00275">
    <property type="entry name" value="EPSP_synthase"/>
    <property type="match status" value="1"/>
</dbReference>
<dbReference type="InterPro" id="IPR001986">
    <property type="entry name" value="Enolpyruvate_Tfrase_dom"/>
</dbReference>
<evidence type="ECO:0000256" key="6">
    <source>
        <dbReference type="ARBA" id="ARBA00023141"/>
    </source>
</evidence>
<evidence type="ECO:0000256" key="2">
    <source>
        <dbReference type="ARBA" id="ARBA00009948"/>
    </source>
</evidence>
<feature type="binding site" evidence="8">
    <location>
        <position position="20"/>
    </location>
    <ligand>
        <name>phosphoenolpyruvate</name>
        <dbReference type="ChEBI" id="CHEBI:58702"/>
    </ligand>
</feature>
<dbReference type="InterPro" id="IPR036968">
    <property type="entry name" value="Enolpyruvate_Tfrase_sf"/>
</dbReference>
<comment type="caution">
    <text evidence="8">Lacks conserved residue(s) required for the propagation of feature annotation.</text>
</comment>
<keyword evidence="5 8" id="KW-0808">Transferase</keyword>
<dbReference type="FunFam" id="3.65.10.10:FF:000005">
    <property type="entry name" value="3-phosphoshikimate 1-carboxyvinyltransferase"/>
    <property type="match status" value="1"/>
</dbReference>
<evidence type="ECO:0000256" key="5">
    <source>
        <dbReference type="ARBA" id="ARBA00022679"/>
    </source>
</evidence>
<reference evidence="10 11" key="1">
    <citation type="submission" date="2019-03" db="EMBL/GenBank/DDBJ databases">
        <title>Genomic Encyclopedia of Type Strains, Phase IV (KMG-IV): sequencing the most valuable type-strain genomes for metagenomic binning, comparative biology and taxonomic classification.</title>
        <authorList>
            <person name="Goeker M."/>
        </authorList>
    </citation>
    <scope>NUCLEOTIDE SEQUENCE [LARGE SCALE GENOMIC DNA]</scope>
    <source>
        <strain evidence="10 11">DSM 25964</strain>
    </source>
</reference>
<dbReference type="Proteomes" id="UP000295066">
    <property type="component" value="Unassembled WGS sequence"/>
</dbReference>
<feature type="binding site" evidence="8">
    <location>
        <position position="90"/>
    </location>
    <ligand>
        <name>phosphoenolpyruvate</name>
        <dbReference type="ChEBI" id="CHEBI:58702"/>
    </ligand>
</feature>
<dbReference type="GO" id="GO:0008652">
    <property type="term" value="P:amino acid biosynthetic process"/>
    <property type="evidence" value="ECO:0007669"/>
    <property type="project" value="UniProtKB-KW"/>
</dbReference>
<evidence type="ECO:0000313" key="11">
    <source>
        <dbReference type="Proteomes" id="UP000295066"/>
    </source>
</evidence>
<evidence type="ECO:0000256" key="4">
    <source>
        <dbReference type="ARBA" id="ARBA00022605"/>
    </source>
</evidence>
<dbReference type="InterPro" id="IPR013792">
    <property type="entry name" value="RNA3'P_cycl/enolpyr_Trfase_a/b"/>
</dbReference>
<comment type="caution">
    <text evidence="10">The sequence shown here is derived from an EMBL/GenBank/DDBJ whole genome shotgun (WGS) entry which is preliminary data.</text>
</comment>
<organism evidence="10 11">
    <name type="scientific">Aminivibrio pyruvatiphilus</name>
    <dbReference type="NCBI Taxonomy" id="1005740"/>
    <lineage>
        <taxon>Bacteria</taxon>
        <taxon>Thermotogati</taxon>
        <taxon>Synergistota</taxon>
        <taxon>Synergistia</taxon>
        <taxon>Synergistales</taxon>
        <taxon>Aminobacteriaceae</taxon>
        <taxon>Aminivibrio</taxon>
    </lineage>
</organism>
<dbReference type="InterPro" id="IPR023193">
    <property type="entry name" value="EPSP_synthase_CS"/>
</dbReference>
<comment type="subunit">
    <text evidence="8">Monomer.</text>
</comment>
<keyword evidence="4 8" id="KW-0028">Amino-acid biosynthesis</keyword>
<feature type="binding site" evidence="8">
    <location>
        <position position="166"/>
    </location>
    <ligand>
        <name>3-phosphoshikimate</name>
        <dbReference type="ChEBI" id="CHEBI:145989"/>
    </ligand>
</feature>
<protein>
    <recommendedName>
        <fullName evidence="8">3-phosphoshikimate 1-carboxyvinyltransferase</fullName>
        <ecNumber evidence="8">2.5.1.19</ecNumber>
    </recommendedName>
    <alternativeName>
        <fullName evidence="8">5-enolpyruvylshikimate-3-phosphate synthase</fullName>
        <shortName evidence="8">EPSP synthase</shortName>
        <shortName evidence="8">EPSPS</shortName>
    </alternativeName>
</protein>
<dbReference type="EMBL" id="SORI01000003">
    <property type="protein sequence ID" value="TDY62908.1"/>
    <property type="molecule type" value="Genomic_DNA"/>
</dbReference>
<feature type="binding site" evidence="8">
    <location>
        <position position="119"/>
    </location>
    <ligand>
        <name>phosphoenolpyruvate</name>
        <dbReference type="ChEBI" id="CHEBI:58702"/>
    </ligand>
</feature>
<dbReference type="PROSITE" id="PS00885">
    <property type="entry name" value="EPSP_SYNTHASE_2"/>
    <property type="match status" value="1"/>
</dbReference>
<dbReference type="GO" id="GO:0003866">
    <property type="term" value="F:3-phosphoshikimate 1-carboxyvinyltransferase activity"/>
    <property type="evidence" value="ECO:0007669"/>
    <property type="project" value="UniProtKB-UniRule"/>
</dbReference>
<feature type="binding site" evidence="8">
    <location>
        <position position="20"/>
    </location>
    <ligand>
        <name>3-phosphoshikimate</name>
        <dbReference type="ChEBI" id="CHEBI:145989"/>
    </ligand>
</feature>
<evidence type="ECO:0000313" key="10">
    <source>
        <dbReference type="EMBL" id="TDY62908.1"/>
    </source>
</evidence>